<dbReference type="InterPro" id="IPR042099">
    <property type="entry name" value="ANL_N_sf"/>
</dbReference>
<dbReference type="CDD" id="cd05931">
    <property type="entry name" value="FAAL"/>
    <property type="match status" value="1"/>
</dbReference>
<organism evidence="4 5">
    <name type="scientific">Alteraurantiacibacter lauratis</name>
    <dbReference type="NCBI Taxonomy" id="2054627"/>
    <lineage>
        <taxon>Bacteria</taxon>
        <taxon>Pseudomonadati</taxon>
        <taxon>Pseudomonadota</taxon>
        <taxon>Alphaproteobacteria</taxon>
        <taxon>Sphingomonadales</taxon>
        <taxon>Erythrobacteraceae</taxon>
        <taxon>Alteraurantiacibacter</taxon>
    </lineage>
</organism>
<dbReference type="Proteomes" id="UP001595378">
    <property type="component" value="Unassembled WGS sequence"/>
</dbReference>
<comment type="similarity">
    <text evidence="1">Belongs to the ATP-dependent AMP-binding enzyme family.</text>
</comment>
<name>A0ABV7EDZ1_9SPHN</name>
<dbReference type="SUPFAM" id="SSF56801">
    <property type="entry name" value="Acetyl-CoA synthetase-like"/>
    <property type="match status" value="1"/>
</dbReference>
<keyword evidence="5" id="KW-1185">Reference proteome</keyword>
<feature type="domain" description="AMP-dependent synthetase/ligase" evidence="3">
    <location>
        <begin position="50"/>
        <end position="424"/>
    </location>
</feature>
<dbReference type="GO" id="GO:0016874">
    <property type="term" value="F:ligase activity"/>
    <property type="evidence" value="ECO:0007669"/>
    <property type="project" value="UniProtKB-KW"/>
</dbReference>
<reference evidence="5" key="1">
    <citation type="journal article" date="2019" name="Int. J. Syst. Evol. Microbiol.">
        <title>The Global Catalogue of Microorganisms (GCM) 10K type strain sequencing project: providing services to taxonomists for standard genome sequencing and annotation.</title>
        <authorList>
            <consortium name="The Broad Institute Genomics Platform"/>
            <consortium name="The Broad Institute Genome Sequencing Center for Infectious Disease"/>
            <person name="Wu L."/>
            <person name="Ma J."/>
        </authorList>
    </citation>
    <scope>NUCLEOTIDE SEQUENCE [LARGE SCALE GENOMIC DNA]</scope>
    <source>
        <strain evidence="5">KCTC 52606</strain>
    </source>
</reference>
<evidence type="ECO:0000313" key="5">
    <source>
        <dbReference type="Proteomes" id="UP001595378"/>
    </source>
</evidence>
<keyword evidence="2 4" id="KW-0436">Ligase</keyword>
<sequence length="576" mass="63483">MTMLIPTPNDCPLPRIRSDFATFNEAIDYAARSAKGMNFHDMRGELERVYPYSEMRADAVNMAYRLIDAGIVKGDRVALIAETGPDFAALFCACTLAGAWPVPLPLPTTFGGKDSYIEQLGIQLSSADPKMLIYPPEIAEMAQAAADRQGCEGVDWASFATRPAPPVDLPTAQPDDICYLQYSSGSTRFPQGVAVTHRALLHNLYGHAASMNIGDGDRGISWLPWYHDMGLVGCFLSLVANQVSVDYLKTEHFARRPLAWLDLISRNKGFSLSYSPTFGYDICARRISSQSNVAERFDLSRWRLAGNGADMIRPDVMQNFVNAFAPAGFKASAFTPSYGLAEATLAVTVMPPGEGIRVELVEEERLSGAPRDLSRPARYRAIVNCGKPLPDMDVEIRGEDGKAKAHHQIGKVWCRGQSVMHSYFRNPEATAACLVDGWLDTGDMGYLNEDGYLFIVGRAKDMIIINGKNHWPQDIEWAVEQLPGFNHGDIAAFAIETESGEEAPAVLVHCRVSDPEERVKLRNDIRDRVRAITGMNCVVELVPPRTLPRTSSGKLSRAKARKMYLAGEIEPYEIAA</sequence>
<evidence type="ECO:0000259" key="3">
    <source>
        <dbReference type="Pfam" id="PF00501"/>
    </source>
</evidence>
<dbReference type="Gene3D" id="3.40.50.12780">
    <property type="entry name" value="N-terminal domain of ligase-like"/>
    <property type="match status" value="1"/>
</dbReference>
<gene>
    <name evidence="4" type="ORF">ACFODK_04005</name>
</gene>
<dbReference type="InterPro" id="IPR045851">
    <property type="entry name" value="AMP-bd_C_sf"/>
</dbReference>
<protein>
    <submittedName>
        <fullName evidence="4">Fatty acyl-AMP ligase</fullName>
    </submittedName>
</protein>
<dbReference type="Pfam" id="PF00501">
    <property type="entry name" value="AMP-binding"/>
    <property type="match status" value="1"/>
</dbReference>
<dbReference type="InterPro" id="IPR040097">
    <property type="entry name" value="FAAL/FAAC"/>
</dbReference>
<dbReference type="PANTHER" id="PTHR22754:SF32">
    <property type="entry name" value="DISCO-INTERACTING PROTEIN 2"/>
    <property type="match status" value="1"/>
</dbReference>
<evidence type="ECO:0000256" key="1">
    <source>
        <dbReference type="ARBA" id="ARBA00006432"/>
    </source>
</evidence>
<evidence type="ECO:0000256" key="2">
    <source>
        <dbReference type="ARBA" id="ARBA00022598"/>
    </source>
</evidence>
<dbReference type="InterPro" id="IPR000873">
    <property type="entry name" value="AMP-dep_synth/lig_dom"/>
</dbReference>
<dbReference type="NCBIfam" id="NF006624">
    <property type="entry name" value="PRK09192.1"/>
    <property type="match status" value="1"/>
</dbReference>
<dbReference type="Gene3D" id="3.30.300.30">
    <property type="match status" value="1"/>
</dbReference>
<dbReference type="RefSeq" id="WP_336917851.1">
    <property type="nucleotide sequence ID" value="NZ_JBANRN010000003.1"/>
</dbReference>
<accession>A0ABV7EDZ1</accession>
<dbReference type="PANTHER" id="PTHR22754">
    <property type="entry name" value="DISCO-INTERACTING PROTEIN 2 DIP2 -RELATED"/>
    <property type="match status" value="1"/>
</dbReference>
<comment type="caution">
    <text evidence="4">The sequence shown here is derived from an EMBL/GenBank/DDBJ whole genome shotgun (WGS) entry which is preliminary data.</text>
</comment>
<proteinExistence type="inferred from homology"/>
<dbReference type="EMBL" id="JBHRSU010000004">
    <property type="protein sequence ID" value="MFC3100049.1"/>
    <property type="molecule type" value="Genomic_DNA"/>
</dbReference>
<evidence type="ECO:0000313" key="4">
    <source>
        <dbReference type="EMBL" id="MFC3100049.1"/>
    </source>
</evidence>